<dbReference type="Proteomes" id="UP000805649">
    <property type="component" value="Unassembled WGS sequence"/>
</dbReference>
<comment type="caution">
    <text evidence="1">The sequence shown here is derived from an EMBL/GenBank/DDBJ whole genome shotgun (WGS) entry which is preliminary data.</text>
</comment>
<keyword evidence="2" id="KW-1185">Reference proteome</keyword>
<gene>
    <name evidence="1" type="ORF">CTRU02_202972</name>
</gene>
<protein>
    <submittedName>
        <fullName evidence="1">Uncharacterized protein</fullName>
    </submittedName>
</protein>
<dbReference type="EMBL" id="VUJX02000002">
    <property type="protein sequence ID" value="KAL0940209.1"/>
    <property type="molecule type" value="Genomic_DNA"/>
</dbReference>
<evidence type="ECO:0000313" key="2">
    <source>
        <dbReference type="Proteomes" id="UP000805649"/>
    </source>
</evidence>
<organism evidence="1 2">
    <name type="scientific">Colletotrichum truncatum</name>
    <name type="common">Anthracnose fungus</name>
    <name type="synonym">Colletotrichum capsici</name>
    <dbReference type="NCBI Taxonomy" id="5467"/>
    <lineage>
        <taxon>Eukaryota</taxon>
        <taxon>Fungi</taxon>
        <taxon>Dikarya</taxon>
        <taxon>Ascomycota</taxon>
        <taxon>Pezizomycotina</taxon>
        <taxon>Sordariomycetes</taxon>
        <taxon>Hypocreomycetidae</taxon>
        <taxon>Glomerellales</taxon>
        <taxon>Glomerellaceae</taxon>
        <taxon>Colletotrichum</taxon>
        <taxon>Colletotrichum truncatum species complex</taxon>
    </lineage>
</organism>
<sequence>MKGAFLLTTLSLASAVQGCAIYKFCHCVNDDGKPNDAATSLTCTEGNLETKTEGDTSYQECHLYKRHGFLNVKVTGNDNCKWRETCQQKGATGADSSCRDKVAS</sequence>
<reference evidence="1 2" key="1">
    <citation type="journal article" date="2020" name="Phytopathology">
        <title>Genome Sequence Resources of Colletotrichum truncatum, C. plurivorum, C. musicola, and C. sojae: Four Species Pathogenic to Soybean (Glycine max).</title>
        <authorList>
            <person name="Rogerio F."/>
            <person name="Boufleur T.R."/>
            <person name="Ciampi-Guillardi M."/>
            <person name="Sukno S.A."/>
            <person name="Thon M.R."/>
            <person name="Massola Junior N.S."/>
            <person name="Baroncelli R."/>
        </authorList>
    </citation>
    <scope>NUCLEOTIDE SEQUENCE [LARGE SCALE GENOMIC DNA]</scope>
    <source>
        <strain evidence="1 2">CMES1059</strain>
    </source>
</reference>
<proteinExistence type="predicted"/>
<accession>A0ACC3Z7Z5</accession>
<name>A0ACC3Z7Z5_COLTU</name>
<evidence type="ECO:0000313" key="1">
    <source>
        <dbReference type="EMBL" id="KAL0940209.1"/>
    </source>
</evidence>